<feature type="transmembrane region" description="Helical" evidence="1">
    <location>
        <begin position="20"/>
        <end position="41"/>
    </location>
</feature>
<dbReference type="AlphaFoldDB" id="A0A645FHR5"/>
<keyword evidence="1" id="KW-1133">Transmembrane helix</keyword>
<keyword evidence="1" id="KW-0812">Transmembrane</keyword>
<sequence length="86" mass="9259">MASIAPTNSLTAQLFDRYSIGTIIGFVSVSHQLGGALGSWIPSLLFDITGSYGFIFIFSTILLVVSAVIVLQLPEPRFVARNQKNA</sequence>
<protein>
    <recommendedName>
        <fullName evidence="2">Major facilitator superfamily (MFS) profile domain-containing protein</fullName>
    </recommendedName>
</protein>
<gene>
    <name evidence="3" type="ORF">SDC9_160209</name>
</gene>
<dbReference type="InterPro" id="IPR036259">
    <property type="entry name" value="MFS_trans_sf"/>
</dbReference>
<reference evidence="3" key="1">
    <citation type="submission" date="2019-08" db="EMBL/GenBank/DDBJ databases">
        <authorList>
            <person name="Kucharzyk K."/>
            <person name="Murdoch R.W."/>
            <person name="Higgins S."/>
            <person name="Loffler F."/>
        </authorList>
    </citation>
    <scope>NUCLEOTIDE SEQUENCE</scope>
</reference>
<dbReference type="PROSITE" id="PS50850">
    <property type="entry name" value="MFS"/>
    <property type="match status" value="1"/>
</dbReference>
<feature type="domain" description="Major facilitator superfamily (MFS) profile" evidence="2">
    <location>
        <begin position="1"/>
        <end position="77"/>
    </location>
</feature>
<evidence type="ECO:0000313" key="3">
    <source>
        <dbReference type="EMBL" id="MPN12889.1"/>
    </source>
</evidence>
<evidence type="ECO:0000256" key="1">
    <source>
        <dbReference type="SAM" id="Phobius"/>
    </source>
</evidence>
<feature type="transmembrane region" description="Helical" evidence="1">
    <location>
        <begin position="53"/>
        <end position="74"/>
    </location>
</feature>
<dbReference type="InterPro" id="IPR020846">
    <property type="entry name" value="MFS_dom"/>
</dbReference>
<evidence type="ECO:0000259" key="2">
    <source>
        <dbReference type="PROSITE" id="PS50850"/>
    </source>
</evidence>
<dbReference type="SUPFAM" id="SSF103473">
    <property type="entry name" value="MFS general substrate transporter"/>
    <property type="match status" value="1"/>
</dbReference>
<organism evidence="3">
    <name type="scientific">bioreactor metagenome</name>
    <dbReference type="NCBI Taxonomy" id="1076179"/>
    <lineage>
        <taxon>unclassified sequences</taxon>
        <taxon>metagenomes</taxon>
        <taxon>ecological metagenomes</taxon>
    </lineage>
</organism>
<proteinExistence type="predicted"/>
<accession>A0A645FHR5</accession>
<name>A0A645FHR5_9ZZZZ</name>
<comment type="caution">
    <text evidence="3">The sequence shown here is derived from an EMBL/GenBank/DDBJ whole genome shotgun (WGS) entry which is preliminary data.</text>
</comment>
<dbReference type="GO" id="GO:0022857">
    <property type="term" value="F:transmembrane transporter activity"/>
    <property type="evidence" value="ECO:0007669"/>
    <property type="project" value="InterPro"/>
</dbReference>
<dbReference type="EMBL" id="VSSQ01059312">
    <property type="protein sequence ID" value="MPN12889.1"/>
    <property type="molecule type" value="Genomic_DNA"/>
</dbReference>
<keyword evidence="1" id="KW-0472">Membrane</keyword>
<dbReference type="Gene3D" id="1.20.1250.20">
    <property type="entry name" value="MFS general substrate transporter like domains"/>
    <property type="match status" value="1"/>
</dbReference>